<feature type="compositionally biased region" description="Basic and acidic residues" evidence="1">
    <location>
        <begin position="231"/>
        <end position="271"/>
    </location>
</feature>
<feature type="compositionally biased region" description="Polar residues" evidence="1">
    <location>
        <begin position="465"/>
        <end position="477"/>
    </location>
</feature>
<proteinExistence type="predicted"/>
<dbReference type="WBParaSite" id="jg5765">
    <property type="protein sequence ID" value="jg5765"/>
    <property type="gene ID" value="jg5765"/>
</dbReference>
<feature type="region of interest" description="Disordered" evidence="1">
    <location>
        <begin position="201"/>
        <end position="317"/>
    </location>
</feature>
<evidence type="ECO:0000256" key="1">
    <source>
        <dbReference type="SAM" id="MobiDB-lite"/>
    </source>
</evidence>
<dbReference type="AlphaFoldDB" id="A0A915EEB0"/>
<protein>
    <submittedName>
        <fullName evidence="3">Uncharacterized protein</fullName>
    </submittedName>
</protein>
<reference evidence="3" key="1">
    <citation type="submission" date="2022-11" db="UniProtKB">
        <authorList>
            <consortium name="WormBaseParasite"/>
        </authorList>
    </citation>
    <scope>IDENTIFICATION</scope>
</reference>
<name>A0A915EEB0_9BILA</name>
<keyword evidence="2" id="KW-1185">Reference proteome</keyword>
<evidence type="ECO:0000313" key="3">
    <source>
        <dbReference type="WBParaSite" id="jg5765"/>
    </source>
</evidence>
<accession>A0A915EEB0</accession>
<feature type="compositionally biased region" description="Low complexity" evidence="1">
    <location>
        <begin position="291"/>
        <end position="302"/>
    </location>
</feature>
<dbReference type="Proteomes" id="UP000887574">
    <property type="component" value="Unplaced"/>
</dbReference>
<feature type="region of interest" description="Disordered" evidence="1">
    <location>
        <begin position="338"/>
        <end position="371"/>
    </location>
</feature>
<feature type="compositionally biased region" description="Polar residues" evidence="1">
    <location>
        <begin position="214"/>
        <end position="223"/>
    </location>
</feature>
<feature type="region of interest" description="Disordered" evidence="1">
    <location>
        <begin position="432"/>
        <end position="525"/>
    </location>
</feature>
<sequence length="543" mass="60062">MRRFSLQTIPGSPNTDFLKDSHPLTVSRPLPRFGLKANNNERAYCIYALNKPKEFPKGYVEHRVSIDDFKKPAFTIYGSANPLHKDSTSNCAVMVISPDCRNPSIGKSASFCEVFTFSSQECRAPDNSPARSPDYCNLSLDKVHTSPEHQFRTCVRQPTECPEKSQRCLNFTNSYRECHQNGTETPKSTDILIEHMENGREFPRSTAEPEEYLRSSQEQSAITSEMPPEITDTKEITENKLPTDLRKHVRWTKSEGEHVKNGFGGKEERQETAGPLKGIFPTLLSKKKSLSSEADPPSNSSSRTNSAAVQKNSLKSKSRSVHSVPLLSFLGLTRSGTYHVPADKTPNRPSPTTESGVPEEEDTPYNNSTIFLEPDLPDLPCSSASGGCNLCSNSCPECSSDNAIPDLDDHIQTTFKVLLKLPELEELFIVSEISEKEESGEDEMEQRKNMQAPSNPPPPVPNHNKQSSYNGNSAYENGSSKYSSSSTYGSTEQVNDKVNGNNGALPLQNISNQNGHHSIHQSAGSSNSCKYIRGLIFLTTQES</sequence>
<feature type="compositionally biased region" description="Low complexity" evidence="1">
    <location>
        <begin position="478"/>
        <end position="491"/>
    </location>
</feature>
<feature type="compositionally biased region" description="Polar residues" evidence="1">
    <location>
        <begin position="492"/>
        <end position="525"/>
    </location>
</feature>
<evidence type="ECO:0000313" key="2">
    <source>
        <dbReference type="Proteomes" id="UP000887574"/>
    </source>
</evidence>
<organism evidence="2 3">
    <name type="scientific">Ditylenchus dipsaci</name>
    <dbReference type="NCBI Taxonomy" id="166011"/>
    <lineage>
        <taxon>Eukaryota</taxon>
        <taxon>Metazoa</taxon>
        <taxon>Ecdysozoa</taxon>
        <taxon>Nematoda</taxon>
        <taxon>Chromadorea</taxon>
        <taxon>Rhabditida</taxon>
        <taxon>Tylenchina</taxon>
        <taxon>Tylenchomorpha</taxon>
        <taxon>Sphaerularioidea</taxon>
        <taxon>Anguinidae</taxon>
        <taxon>Anguininae</taxon>
        <taxon>Ditylenchus</taxon>
    </lineage>
</organism>
<feature type="compositionally biased region" description="Polar residues" evidence="1">
    <location>
        <begin position="303"/>
        <end position="313"/>
    </location>
</feature>